<organism evidence="1 2">
    <name type="scientific">Fusarium euwallaceae</name>
    <dbReference type="NCBI Taxonomy" id="1147111"/>
    <lineage>
        <taxon>Eukaryota</taxon>
        <taxon>Fungi</taxon>
        <taxon>Dikarya</taxon>
        <taxon>Ascomycota</taxon>
        <taxon>Pezizomycotina</taxon>
        <taxon>Sordariomycetes</taxon>
        <taxon>Hypocreomycetidae</taxon>
        <taxon>Hypocreales</taxon>
        <taxon>Nectriaceae</taxon>
        <taxon>Fusarium</taxon>
        <taxon>Fusarium solani species complex</taxon>
    </lineage>
</organism>
<dbReference type="Proteomes" id="UP000287124">
    <property type="component" value="Unassembled WGS sequence"/>
</dbReference>
<gene>
    <name evidence="1" type="ORF">BHE90_014789</name>
</gene>
<dbReference type="EMBL" id="MIKF01000422">
    <property type="protein sequence ID" value="RTE70811.1"/>
    <property type="molecule type" value="Genomic_DNA"/>
</dbReference>
<dbReference type="InterPro" id="IPR051678">
    <property type="entry name" value="AGP_Transferase"/>
</dbReference>
<protein>
    <recommendedName>
        <fullName evidence="3">Aminoglycoside phosphotransferase domain-containing protein</fullName>
    </recommendedName>
</protein>
<proteinExistence type="predicted"/>
<dbReference type="PANTHER" id="PTHR21310:SF37">
    <property type="entry name" value="AMINOGLYCOSIDE PHOSPHOTRANSFERASE DOMAIN-CONTAINING PROTEIN"/>
    <property type="match status" value="1"/>
</dbReference>
<comment type="caution">
    <text evidence="1">The sequence shown here is derived from an EMBL/GenBank/DDBJ whole genome shotgun (WGS) entry which is preliminary data.</text>
</comment>
<evidence type="ECO:0008006" key="3">
    <source>
        <dbReference type="Google" id="ProtNLM"/>
    </source>
</evidence>
<keyword evidence="2" id="KW-1185">Reference proteome</keyword>
<dbReference type="PANTHER" id="PTHR21310">
    <property type="entry name" value="AMINOGLYCOSIDE PHOSPHOTRANSFERASE-RELATED-RELATED"/>
    <property type="match status" value="1"/>
</dbReference>
<evidence type="ECO:0000313" key="2">
    <source>
        <dbReference type="Proteomes" id="UP000287124"/>
    </source>
</evidence>
<accession>A0A430L4Z1</accession>
<dbReference type="AlphaFoldDB" id="A0A430L4Z1"/>
<reference evidence="1 2" key="1">
    <citation type="submission" date="2017-06" db="EMBL/GenBank/DDBJ databases">
        <title>Comparative genomic analysis of Ambrosia Fusariam Clade fungi.</title>
        <authorList>
            <person name="Stajich J.E."/>
            <person name="Carrillo J."/>
            <person name="Kijimoto T."/>
            <person name="Eskalen A."/>
            <person name="O'Donnell K."/>
            <person name="Kasson M."/>
        </authorList>
    </citation>
    <scope>NUCLEOTIDE SEQUENCE [LARGE SCALE GENOMIC DNA]</scope>
    <source>
        <strain evidence="1 2">UCR1854</strain>
    </source>
</reference>
<evidence type="ECO:0000313" key="1">
    <source>
        <dbReference type="EMBL" id="RTE70811.1"/>
    </source>
</evidence>
<sequence>MKVSLVREWDRWSSPAATGSNRDIEDFLMKNGIDANAGLPLSTRIAKYLSRKLGLPEGTLAKKIYAWRPLTVMADVFGAGSHVFVSRSLFTCYNKIRLTDGIKKEDKFRAMALAVADELPVLLEICEASYTHVVQPVLKPLSPGNSIMQDLSRDLRIPGVQMATDGDLNSLRKTSIPELLGICIPPGGFIEELGSVTGGDTDAGTALIRRQFNLHEHHEDGEDSASDDDDDDDNETLTRVHDQLADVFIQLRGLEFPEIGALGMPTPESPDIALRHRPLPVEVALQDIENLNPTAFFPEKSTFKTAHEYIRALLRLGHNRLSKTRNLGMNSREAASEVIFAYNEFFKHAGKRWIRGLTKPNEGPFVLMHCDMALHGSNLLWDEELNLIAAIDWEWCHTVPVSCFVPPAWLNGFFPNPIRQMCFFGAFHLCEIKGLCQSISDISQACFPQSPLAQEWDHLPLEPFQSVVLALLYPETIDDIFWKFIIYKIFTSPQSEVVNWKLERFLEEPDIKRFIDCMADQAKYDEAFRAYVQEYREPLDYRCWNCQREEQNFNILQELPRLSPPPSTG</sequence>
<name>A0A430L4Z1_9HYPO</name>